<reference evidence="2 3" key="1">
    <citation type="submission" date="2019-04" db="EMBL/GenBank/DDBJ databases">
        <title>Pedobacter sp. AR-2-6 sp. nov., isolated from Arctic soil.</title>
        <authorList>
            <person name="Dahal R.H."/>
            <person name="Kim D.-U."/>
        </authorList>
    </citation>
    <scope>NUCLEOTIDE SEQUENCE [LARGE SCALE GENOMIC DNA]</scope>
    <source>
        <strain evidence="2 3">AR-2-6</strain>
    </source>
</reference>
<dbReference type="OrthoDB" id="673785at2"/>
<evidence type="ECO:0008006" key="4">
    <source>
        <dbReference type="Google" id="ProtNLM"/>
    </source>
</evidence>
<proteinExistence type="predicted"/>
<dbReference type="EMBL" id="SWBO01000005">
    <property type="protein sequence ID" value="TKC00053.1"/>
    <property type="molecule type" value="Genomic_DNA"/>
</dbReference>
<organism evidence="2 3">
    <name type="scientific">Pedobacter cryotolerans</name>
    <dbReference type="NCBI Taxonomy" id="2571270"/>
    <lineage>
        <taxon>Bacteria</taxon>
        <taxon>Pseudomonadati</taxon>
        <taxon>Bacteroidota</taxon>
        <taxon>Sphingobacteriia</taxon>
        <taxon>Sphingobacteriales</taxon>
        <taxon>Sphingobacteriaceae</taxon>
        <taxon>Pedobacter</taxon>
    </lineage>
</organism>
<sequence>MIKYRPLILILGITALIATLLYFSKKNDNSKYDFTRKIHNLTSVVDTIMIGYAPIKIEKYSNGLLLHDEDNYKIHTLDYSGQTNFLFYGSSIKDIVIGFKAIQNGIFLFKPRRKVIEFIDLNSGKVLNSYKREKLFTRAAILGDTIALVKENLDELGLNDVFTTFVLGSDRNLQLPNILKKRNDGGLQSDGFFVYGSDKVFYINYFLSSIYSFTPNGQLFMKGSTLDRNAIPPKVVSEREGSYSLKETVKTNNRSGSSDNGLLYINSSVKSKKDDISNRISVIDVYDCNSLQYKHSITVPDFEKNKLYDFTVNNNKLYALYGKKILIYQL</sequence>
<comment type="caution">
    <text evidence="2">The sequence shown here is derived from an EMBL/GenBank/DDBJ whole genome shotgun (WGS) entry which is preliminary data.</text>
</comment>
<keyword evidence="1" id="KW-0812">Transmembrane</keyword>
<evidence type="ECO:0000256" key="1">
    <source>
        <dbReference type="SAM" id="Phobius"/>
    </source>
</evidence>
<dbReference type="AlphaFoldDB" id="A0A4U1C8Z2"/>
<keyword evidence="1" id="KW-0472">Membrane</keyword>
<gene>
    <name evidence="2" type="ORF">FA045_11480</name>
</gene>
<keyword evidence="1" id="KW-1133">Transmembrane helix</keyword>
<evidence type="ECO:0000313" key="2">
    <source>
        <dbReference type="EMBL" id="TKC00053.1"/>
    </source>
</evidence>
<dbReference type="Proteomes" id="UP000310477">
    <property type="component" value="Unassembled WGS sequence"/>
</dbReference>
<feature type="transmembrane region" description="Helical" evidence="1">
    <location>
        <begin position="7"/>
        <end position="24"/>
    </location>
</feature>
<evidence type="ECO:0000313" key="3">
    <source>
        <dbReference type="Proteomes" id="UP000310477"/>
    </source>
</evidence>
<accession>A0A4U1C8Z2</accession>
<name>A0A4U1C8Z2_9SPHI</name>
<dbReference type="RefSeq" id="WP_136877216.1">
    <property type="nucleotide sequence ID" value="NZ_SWBO01000005.1"/>
</dbReference>
<keyword evidence="3" id="KW-1185">Reference proteome</keyword>
<protein>
    <recommendedName>
        <fullName evidence="4">TolB-like protein</fullName>
    </recommendedName>
</protein>